<dbReference type="Pfam" id="PF06182">
    <property type="entry name" value="ABC2_membrane_6"/>
    <property type="match status" value="1"/>
</dbReference>
<protein>
    <recommendedName>
        <fullName evidence="4">ABC transporter permease protein</fullName>
    </recommendedName>
</protein>
<gene>
    <name evidence="2" type="ORF">UV56_C0004G0009</name>
</gene>
<feature type="transmembrane region" description="Helical" evidence="1">
    <location>
        <begin position="59"/>
        <end position="79"/>
    </location>
</feature>
<evidence type="ECO:0008006" key="4">
    <source>
        <dbReference type="Google" id="ProtNLM"/>
    </source>
</evidence>
<accession>A0A0G1C5U6</accession>
<keyword evidence="1" id="KW-1133">Transmembrane helix</keyword>
<feature type="transmembrane region" description="Helical" evidence="1">
    <location>
        <begin position="206"/>
        <end position="224"/>
    </location>
</feature>
<dbReference type="Proteomes" id="UP000034611">
    <property type="component" value="Unassembled WGS sequence"/>
</dbReference>
<dbReference type="EMBL" id="LCEY01000004">
    <property type="protein sequence ID" value="KKS80932.1"/>
    <property type="molecule type" value="Genomic_DNA"/>
</dbReference>
<organism evidence="2 3">
    <name type="scientific">Candidatus Woesebacteria bacterium GW2011_GWC1_43_10b</name>
    <dbReference type="NCBI Taxonomy" id="1618585"/>
    <lineage>
        <taxon>Bacteria</taxon>
        <taxon>Candidatus Woeseibacteriota</taxon>
    </lineage>
</organism>
<dbReference type="InterPro" id="IPR010390">
    <property type="entry name" value="ABC-2_transporter-like"/>
</dbReference>
<feature type="transmembrane region" description="Helical" evidence="1">
    <location>
        <begin position="142"/>
        <end position="163"/>
    </location>
</feature>
<sequence>MSKYLAVFKISFAQEFVYRLNFIMWRVRNVLQIFLIFFLWDSIFADPGRVVFGYDRAKILTYVFGLLIVRSIVLSTRTIDVPGDISNGDLTNYLLKPVNYFKYWFTRDLSSKALNLIFAALEAMLIYFLLRPPFFFQQNPAILLLFFLAVFLAVVLYFLMIFIFSTFPFWYPEQAWGSIFLLFIFTEFLAGGAFPLDILPPLAQKVIYSTPFPYLLFMPLQIYLGKISFLVGVKAVLIASLWVGILALILKLLWSFGLKAYRAEGR</sequence>
<feature type="transmembrane region" description="Helical" evidence="1">
    <location>
        <begin position="175"/>
        <end position="194"/>
    </location>
</feature>
<evidence type="ECO:0000313" key="3">
    <source>
        <dbReference type="Proteomes" id="UP000034611"/>
    </source>
</evidence>
<comment type="caution">
    <text evidence="2">The sequence shown here is derived from an EMBL/GenBank/DDBJ whole genome shotgun (WGS) entry which is preliminary data.</text>
</comment>
<feature type="transmembrane region" description="Helical" evidence="1">
    <location>
        <begin position="236"/>
        <end position="256"/>
    </location>
</feature>
<dbReference type="PANTHER" id="PTHR36832">
    <property type="entry name" value="SLR1174 PROTEIN-RELATED"/>
    <property type="match status" value="1"/>
</dbReference>
<evidence type="ECO:0000313" key="2">
    <source>
        <dbReference type="EMBL" id="KKS80932.1"/>
    </source>
</evidence>
<dbReference type="PANTHER" id="PTHR36832:SF1">
    <property type="entry name" value="SLR1174 PROTEIN"/>
    <property type="match status" value="1"/>
</dbReference>
<keyword evidence="1" id="KW-0472">Membrane</keyword>
<proteinExistence type="predicted"/>
<feature type="transmembrane region" description="Helical" evidence="1">
    <location>
        <begin position="113"/>
        <end position="130"/>
    </location>
</feature>
<reference evidence="2 3" key="1">
    <citation type="journal article" date="2015" name="Nature">
        <title>rRNA introns, odd ribosomes, and small enigmatic genomes across a large radiation of phyla.</title>
        <authorList>
            <person name="Brown C.T."/>
            <person name="Hug L.A."/>
            <person name="Thomas B.C."/>
            <person name="Sharon I."/>
            <person name="Castelle C.J."/>
            <person name="Singh A."/>
            <person name="Wilkins M.J."/>
            <person name="Williams K.H."/>
            <person name="Banfield J.F."/>
        </authorList>
    </citation>
    <scope>NUCLEOTIDE SEQUENCE [LARGE SCALE GENOMIC DNA]</scope>
</reference>
<name>A0A0G1C5U6_9BACT</name>
<feature type="transmembrane region" description="Helical" evidence="1">
    <location>
        <begin position="30"/>
        <end position="52"/>
    </location>
</feature>
<dbReference type="AlphaFoldDB" id="A0A0G1C5U6"/>
<evidence type="ECO:0000256" key="1">
    <source>
        <dbReference type="SAM" id="Phobius"/>
    </source>
</evidence>
<keyword evidence="1" id="KW-0812">Transmembrane</keyword>